<dbReference type="InterPro" id="IPR029060">
    <property type="entry name" value="PIN-like_dom_sf"/>
</dbReference>
<keyword evidence="21" id="KW-1185">Reference proteome</keyword>
<evidence type="ECO:0000256" key="3">
    <source>
        <dbReference type="ARBA" id="ARBA00020311"/>
    </source>
</evidence>
<dbReference type="GO" id="GO:0008409">
    <property type="term" value="F:5'-3' exonuclease activity"/>
    <property type="evidence" value="ECO:0007669"/>
    <property type="project" value="UniProtKB-UniRule"/>
</dbReference>
<keyword evidence="8 16" id="KW-0227">DNA damage</keyword>
<dbReference type="GO" id="GO:0006302">
    <property type="term" value="P:double-strand break repair"/>
    <property type="evidence" value="ECO:0007669"/>
    <property type="project" value="TreeGrafter"/>
</dbReference>
<dbReference type="FunFam" id="3.30.420.10:FF:000026">
    <property type="entry name" value="DNA polymerase I"/>
    <property type="match status" value="1"/>
</dbReference>
<dbReference type="PANTHER" id="PTHR10133">
    <property type="entry name" value="DNA POLYMERASE I"/>
    <property type="match status" value="1"/>
</dbReference>
<evidence type="ECO:0000256" key="12">
    <source>
        <dbReference type="ARBA" id="ARBA00023125"/>
    </source>
</evidence>
<feature type="domain" description="3'-5' exonuclease" evidence="17">
    <location>
        <begin position="294"/>
        <end position="481"/>
    </location>
</feature>
<evidence type="ECO:0000313" key="20">
    <source>
        <dbReference type="EMBL" id="QTA80291.1"/>
    </source>
</evidence>
<dbReference type="SUPFAM" id="SSF56672">
    <property type="entry name" value="DNA/RNA polymerases"/>
    <property type="match status" value="1"/>
</dbReference>
<sequence length="893" mass="100935">MPEKILYLIDGSAYIYRAYHAIRGGLSNSKGIPTNAAFGYTKMLIKLMEEKKPEYMAVLFDMKGPTFRHEIYEAYKANRPPMPDDLAVQIPYIKDITRGFNLPLLEIQGYEADDLIGTLAKQGEKAGFSVVMVTGDKDFLQLVTENITIWDPMKDTVNNVSTIRENFGVEPEQMIDVMGFSGDTSDNIPGIPGIGPKTALNLIKTFGTMDKVYEQIDNIKNKKQREKLLDHKDQAFLSRRLVAIKTDAPASFEPERFKFKEPDSKILSPIFKELEFRQLQKDYQADSDRSNKDYQGIYDLKTLAALVKNLEAAGIFALDTETTSPDPMKAGLVGLSFSLEPDKAFYIPCGHDYIGAPKQLKTDEILTALKPLLENPGIKKVGQNIKYDWIVLQRNGVMLDGVIFDTMVASYLIDPTKRAHSLDRIAADFLDYKTISFEDVAGKGKSMIGFNQVLVEKAVPYACEDADITFMVYRILKEKLEQTGLTELMEKVELPLIPVLKDMEMTGICVDEQRLRSLSKSFEHQLEQVEKEIYSIAGQEFNIKSSQQLGFILFEKLNLPVQKKTKKKTGYSTDVDVLTTLAQTHELPALILRHRTLAKLKSTYTDALLDIIHPETGRVHTSYNQTVTATGRLSSSDPNLQNIPIRTEEGLEIRKAFIPRKGWTLVSADYSQIELRLLAHYSNDEILIKAFIDGEDIHTRTAAEVFQVFPQMITSELRRQAKAINFGIIYGMGAFKLANELGISRKMAQTYINNYFNRYKGVKLFIDKTIENAEKTLKTSTLLGRIRLLPEINSTNKNIKSAAERTAVNTHIQGTAADLIKLAMIYVDKEIKKRNLKSAMLLSVHDELVFEVPDNEIETIKTLVKDIMENIWDDLRVPLLVNVDTGKNWAEAH</sequence>
<evidence type="ECO:0000256" key="5">
    <source>
        <dbReference type="ARBA" id="ARBA00022695"/>
    </source>
</evidence>
<dbReference type="InterPro" id="IPR020045">
    <property type="entry name" value="DNA_polI_H3TH"/>
</dbReference>
<dbReference type="FunFam" id="1.20.1060.10:FF:000001">
    <property type="entry name" value="DNA polymerase I"/>
    <property type="match status" value="1"/>
</dbReference>
<dbReference type="InterPro" id="IPR020046">
    <property type="entry name" value="5-3_exonucl_a-hlix_arch_N"/>
</dbReference>
<dbReference type="GO" id="GO:0006261">
    <property type="term" value="P:DNA-templated DNA replication"/>
    <property type="evidence" value="ECO:0007669"/>
    <property type="project" value="UniProtKB-UniRule"/>
</dbReference>
<dbReference type="InterPro" id="IPR018320">
    <property type="entry name" value="DNA_polymerase_1"/>
</dbReference>
<evidence type="ECO:0000259" key="17">
    <source>
        <dbReference type="SMART" id="SM00474"/>
    </source>
</evidence>
<name>A0A975GGG2_9BACT</name>
<evidence type="ECO:0000256" key="4">
    <source>
        <dbReference type="ARBA" id="ARBA00022679"/>
    </source>
</evidence>
<feature type="domain" description="5'-3' exonuclease" evidence="18">
    <location>
        <begin position="1"/>
        <end position="260"/>
    </location>
</feature>
<dbReference type="NCBIfam" id="TIGR00593">
    <property type="entry name" value="pola"/>
    <property type="match status" value="1"/>
</dbReference>
<dbReference type="FunFam" id="1.10.150.20:FF:000002">
    <property type="entry name" value="DNA polymerase I"/>
    <property type="match status" value="1"/>
</dbReference>
<dbReference type="InterPro" id="IPR043502">
    <property type="entry name" value="DNA/RNA_pol_sf"/>
</dbReference>
<evidence type="ECO:0000256" key="14">
    <source>
        <dbReference type="ARBA" id="ARBA00049244"/>
    </source>
</evidence>
<evidence type="ECO:0000256" key="16">
    <source>
        <dbReference type="RuleBase" id="RU004460"/>
    </source>
</evidence>
<dbReference type="PANTHER" id="PTHR10133:SF27">
    <property type="entry name" value="DNA POLYMERASE NU"/>
    <property type="match status" value="1"/>
</dbReference>
<dbReference type="SUPFAM" id="SSF88723">
    <property type="entry name" value="PIN domain-like"/>
    <property type="match status" value="1"/>
</dbReference>
<dbReference type="SUPFAM" id="SSF53098">
    <property type="entry name" value="Ribonuclease H-like"/>
    <property type="match status" value="1"/>
</dbReference>
<dbReference type="InterPro" id="IPR008918">
    <property type="entry name" value="HhH2"/>
</dbReference>
<dbReference type="SMART" id="SM00475">
    <property type="entry name" value="53EXOc"/>
    <property type="match status" value="1"/>
</dbReference>
<gene>
    <name evidence="16 20" type="primary">polA</name>
    <name evidence="20" type="ORF">dnl_25880</name>
</gene>
<evidence type="ECO:0000256" key="15">
    <source>
        <dbReference type="NCBIfam" id="TIGR00593"/>
    </source>
</evidence>
<evidence type="ECO:0000256" key="10">
    <source>
        <dbReference type="ARBA" id="ARBA00022839"/>
    </source>
</evidence>
<dbReference type="CDD" id="cd06139">
    <property type="entry name" value="DNA_polA_I_Ecoli_like_exo"/>
    <property type="match status" value="1"/>
</dbReference>
<keyword evidence="11 16" id="KW-0239">DNA-directed DNA polymerase</keyword>
<dbReference type="FunFam" id="3.40.50.1010:FF:000001">
    <property type="entry name" value="DNA polymerase I"/>
    <property type="match status" value="1"/>
</dbReference>
<keyword evidence="5 16" id="KW-0548">Nucleotidyltransferase</keyword>
<dbReference type="InterPro" id="IPR002421">
    <property type="entry name" value="5-3_exonuclease"/>
</dbReference>
<dbReference type="GO" id="GO:0003677">
    <property type="term" value="F:DNA binding"/>
    <property type="evidence" value="ECO:0007669"/>
    <property type="project" value="UniProtKB-UniRule"/>
</dbReference>
<keyword evidence="12 16" id="KW-0238">DNA-binding</keyword>
<protein>
    <recommendedName>
        <fullName evidence="3 15">DNA polymerase I</fullName>
        <ecNumber evidence="2 15">2.7.7.7</ecNumber>
    </recommendedName>
</protein>
<dbReference type="SMART" id="SM00482">
    <property type="entry name" value="POLAc"/>
    <property type="match status" value="1"/>
</dbReference>
<dbReference type="Pfam" id="PF01367">
    <property type="entry name" value="5_3_exonuc"/>
    <property type="match status" value="1"/>
</dbReference>
<dbReference type="InterPro" id="IPR001098">
    <property type="entry name" value="DNA-dir_DNA_pol_A_palm_dom"/>
</dbReference>
<comment type="catalytic activity">
    <reaction evidence="14 16">
        <text>DNA(n) + a 2'-deoxyribonucleoside 5'-triphosphate = DNA(n+1) + diphosphate</text>
        <dbReference type="Rhea" id="RHEA:22508"/>
        <dbReference type="Rhea" id="RHEA-COMP:17339"/>
        <dbReference type="Rhea" id="RHEA-COMP:17340"/>
        <dbReference type="ChEBI" id="CHEBI:33019"/>
        <dbReference type="ChEBI" id="CHEBI:61560"/>
        <dbReference type="ChEBI" id="CHEBI:173112"/>
        <dbReference type="EC" id="2.7.7.7"/>
    </reaction>
</comment>
<evidence type="ECO:0000256" key="1">
    <source>
        <dbReference type="ARBA" id="ARBA00007705"/>
    </source>
</evidence>
<evidence type="ECO:0000256" key="6">
    <source>
        <dbReference type="ARBA" id="ARBA00022705"/>
    </source>
</evidence>
<feature type="domain" description="DNA-directed DNA polymerase family A palm" evidence="19">
    <location>
        <begin position="650"/>
        <end position="856"/>
    </location>
</feature>
<keyword evidence="4 16" id="KW-0808">Transferase</keyword>
<dbReference type="AlphaFoldDB" id="A0A975GGG2"/>
<dbReference type="InterPro" id="IPR019760">
    <property type="entry name" value="DNA-dir_DNA_pol_A_CS"/>
</dbReference>
<evidence type="ECO:0000256" key="2">
    <source>
        <dbReference type="ARBA" id="ARBA00012417"/>
    </source>
</evidence>
<evidence type="ECO:0000259" key="18">
    <source>
        <dbReference type="SMART" id="SM00475"/>
    </source>
</evidence>
<dbReference type="GO" id="GO:0008408">
    <property type="term" value="F:3'-5' exonuclease activity"/>
    <property type="evidence" value="ECO:0007669"/>
    <property type="project" value="UniProtKB-UniRule"/>
</dbReference>
<keyword evidence="7" id="KW-0540">Nuclease</keyword>
<dbReference type="GO" id="GO:0003887">
    <property type="term" value="F:DNA-directed DNA polymerase activity"/>
    <property type="evidence" value="ECO:0007669"/>
    <property type="project" value="UniProtKB-UniRule"/>
</dbReference>
<evidence type="ECO:0000256" key="11">
    <source>
        <dbReference type="ARBA" id="ARBA00022932"/>
    </source>
</evidence>
<dbReference type="SUPFAM" id="SSF47807">
    <property type="entry name" value="5' to 3' exonuclease, C-terminal subdomain"/>
    <property type="match status" value="1"/>
</dbReference>
<dbReference type="Gene3D" id="3.30.420.10">
    <property type="entry name" value="Ribonuclease H-like superfamily/Ribonuclease H"/>
    <property type="match status" value="1"/>
</dbReference>
<keyword evidence="10 16" id="KW-0269">Exonuclease</keyword>
<dbReference type="PRINTS" id="PR00868">
    <property type="entry name" value="DNAPOLI"/>
</dbReference>
<dbReference type="EC" id="2.7.7.7" evidence="2 15"/>
<dbReference type="InterPro" id="IPR036397">
    <property type="entry name" value="RNaseH_sf"/>
</dbReference>
<keyword evidence="6 16" id="KW-0235">DNA replication</keyword>
<dbReference type="Gene3D" id="3.40.50.1010">
    <property type="entry name" value="5'-nuclease"/>
    <property type="match status" value="1"/>
</dbReference>
<evidence type="ECO:0000313" key="21">
    <source>
        <dbReference type="Proteomes" id="UP000663720"/>
    </source>
</evidence>
<comment type="similarity">
    <text evidence="1 16">Belongs to the DNA polymerase type-A family.</text>
</comment>
<dbReference type="FunFam" id="1.10.150.20:FF:000003">
    <property type="entry name" value="DNA polymerase I"/>
    <property type="match status" value="1"/>
</dbReference>
<evidence type="ECO:0000256" key="7">
    <source>
        <dbReference type="ARBA" id="ARBA00022722"/>
    </source>
</evidence>
<dbReference type="Pfam" id="PF02739">
    <property type="entry name" value="5_3_exonuc_N"/>
    <property type="match status" value="1"/>
</dbReference>
<dbReference type="PROSITE" id="PS00447">
    <property type="entry name" value="DNA_POLYMERASE_A"/>
    <property type="match status" value="1"/>
</dbReference>
<dbReference type="Pfam" id="PF00476">
    <property type="entry name" value="DNA_pol_A"/>
    <property type="match status" value="1"/>
</dbReference>
<accession>A0A975GGG2</accession>
<dbReference type="Pfam" id="PF01612">
    <property type="entry name" value="DNA_pol_A_exo1"/>
    <property type="match status" value="1"/>
</dbReference>
<dbReference type="InterPro" id="IPR036279">
    <property type="entry name" value="5-3_exonuclease_C_sf"/>
</dbReference>
<evidence type="ECO:0000259" key="19">
    <source>
        <dbReference type="SMART" id="SM00482"/>
    </source>
</evidence>
<dbReference type="InterPro" id="IPR002562">
    <property type="entry name" value="3'-5'_exonuclease_dom"/>
</dbReference>
<keyword evidence="13 16" id="KW-0234">DNA repair</keyword>
<dbReference type="Proteomes" id="UP000663720">
    <property type="component" value="Chromosome"/>
</dbReference>
<dbReference type="NCBIfam" id="NF004397">
    <property type="entry name" value="PRK05755.1"/>
    <property type="match status" value="1"/>
</dbReference>
<dbReference type="Gene3D" id="3.30.70.370">
    <property type="match status" value="1"/>
</dbReference>
<dbReference type="SMART" id="SM00474">
    <property type="entry name" value="35EXOc"/>
    <property type="match status" value="1"/>
</dbReference>
<keyword evidence="9 16" id="KW-0378">Hydrolase</keyword>
<reference evidence="20" key="1">
    <citation type="journal article" date="2021" name="Microb. Physiol.">
        <title>Proteogenomic Insights into the Physiology of Marine, Sulfate-Reducing, Filamentous Desulfonema limicola and Desulfonema magnum.</title>
        <authorList>
            <person name="Schnaars V."/>
            <person name="Wohlbrand L."/>
            <person name="Scheve S."/>
            <person name="Hinrichs C."/>
            <person name="Reinhardt R."/>
            <person name="Rabus R."/>
        </authorList>
    </citation>
    <scope>NUCLEOTIDE SEQUENCE</scope>
    <source>
        <strain evidence="20">5ac10</strain>
    </source>
</reference>
<dbReference type="SMART" id="SM00279">
    <property type="entry name" value="HhH2"/>
    <property type="match status" value="1"/>
</dbReference>
<dbReference type="CDD" id="cd09898">
    <property type="entry name" value="H3TH_53EXO"/>
    <property type="match status" value="1"/>
</dbReference>
<dbReference type="EMBL" id="CP061799">
    <property type="protein sequence ID" value="QTA80291.1"/>
    <property type="molecule type" value="Genomic_DNA"/>
</dbReference>
<evidence type="ECO:0000256" key="13">
    <source>
        <dbReference type="ARBA" id="ARBA00023204"/>
    </source>
</evidence>
<dbReference type="InterPro" id="IPR002298">
    <property type="entry name" value="DNA_polymerase_A"/>
</dbReference>
<evidence type="ECO:0000256" key="8">
    <source>
        <dbReference type="ARBA" id="ARBA00022763"/>
    </source>
</evidence>
<dbReference type="CDD" id="cd08637">
    <property type="entry name" value="DNA_pol_A_pol_I_C"/>
    <property type="match status" value="1"/>
</dbReference>
<proteinExistence type="inferred from homology"/>
<dbReference type="Gene3D" id="1.10.150.20">
    <property type="entry name" value="5' to 3' exonuclease, C-terminal subdomain"/>
    <property type="match status" value="2"/>
</dbReference>
<dbReference type="InterPro" id="IPR012337">
    <property type="entry name" value="RNaseH-like_sf"/>
</dbReference>
<dbReference type="RefSeq" id="WP_207691957.1">
    <property type="nucleotide sequence ID" value="NZ_CP061799.1"/>
</dbReference>
<comment type="function">
    <text evidence="16">In addition to polymerase activity, this DNA polymerase exhibits 3'-5' and 5'-3' exonuclease activity.</text>
</comment>
<dbReference type="Gene3D" id="1.20.1060.10">
    <property type="entry name" value="Taq DNA Polymerase, Chain T, domain 4"/>
    <property type="match status" value="1"/>
</dbReference>
<dbReference type="CDD" id="cd09859">
    <property type="entry name" value="PIN_53EXO"/>
    <property type="match status" value="1"/>
</dbReference>
<evidence type="ECO:0000256" key="9">
    <source>
        <dbReference type="ARBA" id="ARBA00022801"/>
    </source>
</evidence>
<organism evidence="20 21">
    <name type="scientific">Desulfonema limicola</name>
    <dbReference type="NCBI Taxonomy" id="45656"/>
    <lineage>
        <taxon>Bacteria</taxon>
        <taxon>Pseudomonadati</taxon>
        <taxon>Thermodesulfobacteriota</taxon>
        <taxon>Desulfobacteria</taxon>
        <taxon>Desulfobacterales</taxon>
        <taxon>Desulfococcaceae</taxon>
        <taxon>Desulfonema</taxon>
    </lineage>
</organism>
<dbReference type="KEGG" id="dli:dnl_25880"/>